<evidence type="ECO:0008006" key="4">
    <source>
        <dbReference type="Google" id="ProtNLM"/>
    </source>
</evidence>
<evidence type="ECO:0000313" key="2">
    <source>
        <dbReference type="EMBL" id="RVT51312.1"/>
    </source>
</evidence>
<dbReference type="AlphaFoldDB" id="A0A437JVA6"/>
<sequence length="204" mass="21057">MKQFAILSAAVAAAALAGCASTTPTVETTPGYAIYDIKAAPGVTHSQVAEAVKTSLQKNMSAVQITNAIPPSPLPEKAPRFQLVSPFKGSNLAALAAASGQNLQVPTCEGAIMTAQAGDSSMRKYGEATSFFACVMPYQGGWSLNVYTTFRKASGAFNAQTLAATLMKPLTGDSSQFIPRTINGMVEAVKATGATVTLVEAFPS</sequence>
<evidence type="ECO:0000256" key="1">
    <source>
        <dbReference type="SAM" id="SignalP"/>
    </source>
</evidence>
<dbReference type="OrthoDB" id="7204652at2"/>
<dbReference type="EMBL" id="SACT01000003">
    <property type="protein sequence ID" value="RVT51312.1"/>
    <property type="molecule type" value="Genomic_DNA"/>
</dbReference>
<proteinExistence type="predicted"/>
<feature type="signal peptide" evidence="1">
    <location>
        <begin position="1"/>
        <end position="17"/>
    </location>
</feature>
<feature type="chain" id="PRO_5019158844" description="DUF4136 domain-containing protein" evidence="1">
    <location>
        <begin position="18"/>
        <end position="204"/>
    </location>
</feature>
<name>A0A437JVA6_9BURK</name>
<evidence type="ECO:0000313" key="3">
    <source>
        <dbReference type="Proteomes" id="UP000288178"/>
    </source>
</evidence>
<keyword evidence="1" id="KW-0732">Signal</keyword>
<dbReference type="PROSITE" id="PS51257">
    <property type="entry name" value="PROKAR_LIPOPROTEIN"/>
    <property type="match status" value="1"/>
</dbReference>
<accession>A0A437JVA6</accession>
<protein>
    <recommendedName>
        <fullName evidence="4">DUF4136 domain-containing protein</fullName>
    </recommendedName>
</protein>
<dbReference type="RefSeq" id="WP_128198314.1">
    <property type="nucleotide sequence ID" value="NZ_SACT01000003.1"/>
</dbReference>
<reference evidence="2 3" key="1">
    <citation type="submission" date="2019-01" db="EMBL/GenBank/DDBJ databases">
        <authorList>
            <person name="Chen W.-M."/>
        </authorList>
    </citation>
    <scope>NUCLEOTIDE SEQUENCE [LARGE SCALE GENOMIC DNA]</scope>
    <source>
        <strain evidence="2 3">ICH-3</strain>
    </source>
</reference>
<organism evidence="2 3">
    <name type="scientific">Rubrivivax albus</name>
    <dbReference type="NCBI Taxonomy" id="2499835"/>
    <lineage>
        <taxon>Bacteria</taxon>
        <taxon>Pseudomonadati</taxon>
        <taxon>Pseudomonadota</taxon>
        <taxon>Betaproteobacteria</taxon>
        <taxon>Burkholderiales</taxon>
        <taxon>Sphaerotilaceae</taxon>
        <taxon>Rubrivivax</taxon>
    </lineage>
</organism>
<keyword evidence="3" id="KW-1185">Reference proteome</keyword>
<dbReference type="Proteomes" id="UP000288178">
    <property type="component" value="Unassembled WGS sequence"/>
</dbReference>
<comment type="caution">
    <text evidence="2">The sequence shown here is derived from an EMBL/GenBank/DDBJ whole genome shotgun (WGS) entry which is preliminary data.</text>
</comment>
<gene>
    <name evidence="2" type="ORF">ENE75_10730</name>
</gene>